<dbReference type="InterPro" id="IPR029069">
    <property type="entry name" value="HotDog_dom_sf"/>
</dbReference>
<keyword evidence="13" id="KW-0413">Isomerase</keyword>
<comment type="pathway">
    <text evidence="2">Lipid metabolism; fatty acid beta-oxidation.</text>
</comment>
<dbReference type="Pfam" id="PF00106">
    <property type="entry name" value="adh_short"/>
    <property type="match status" value="2"/>
</dbReference>
<dbReference type="SMART" id="SM00822">
    <property type="entry name" value="PKS_KR"/>
    <property type="match status" value="1"/>
</dbReference>
<accession>W9YEZ1</accession>
<dbReference type="PANTHER" id="PTHR45024">
    <property type="entry name" value="DEHYDROGENASES, SHORT CHAIN"/>
    <property type="match status" value="1"/>
</dbReference>
<proteinExistence type="inferred from homology"/>
<evidence type="ECO:0000256" key="1">
    <source>
        <dbReference type="ARBA" id="ARBA00004275"/>
    </source>
</evidence>
<dbReference type="Proteomes" id="UP000019478">
    <property type="component" value="Unassembled WGS sequence"/>
</dbReference>
<dbReference type="InterPro" id="IPR051687">
    <property type="entry name" value="Peroxisomal_Beta-Oxidation"/>
</dbReference>
<comment type="catalytic activity">
    <reaction evidence="17">
        <text>a (3R)-3-hydroxyacyl-CoA + NAD(+) = a 3-oxoacyl-CoA + NADH + H(+)</text>
        <dbReference type="Rhea" id="RHEA:32711"/>
        <dbReference type="ChEBI" id="CHEBI:15378"/>
        <dbReference type="ChEBI" id="CHEBI:57319"/>
        <dbReference type="ChEBI" id="CHEBI:57540"/>
        <dbReference type="ChEBI" id="CHEBI:57945"/>
        <dbReference type="ChEBI" id="CHEBI:90726"/>
        <dbReference type="EC" id="1.1.1.n12"/>
    </reaction>
</comment>
<evidence type="ECO:0000256" key="3">
    <source>
        <dbReference type="ARBA" id="ARBA00006484"/>
    </source>
</evidence>
<protein>
    <recommendedName>
        <fullName evidence="19">Peroxisomal hydratase-dehydrogenase-epimerase</fullName>
        <ecNumber evidence="5">1.1.1.n12</ecNumber>
        <ecNumber evidence="6">4.2.1.119</ecNumber>
    </recommendedName>
    <alternativeName>
        <fullName evidence="20">Multifunctional beta-oxidation protein</fullName>
    </alternativeName>
</protein>
<evidence type="ECO:0000256" key="10">
    <source>
        <dbReference type="ARBA" id="ARBA00023002"/>
    </source>
</evidence>
<dbReference type="RefSeq" id="XP_007735427.1">
    <property type="nucleotide sequence ID" value="XM_007737237.1"/>
</dbReference>
<evidence type="ECO:0000256" key="11">
    <source>
        <dbReference type="ARBA" id="ARBA00023098"/>
    </source>
</evidence>
<dbReference type="Pfam" id="PF01575">
    <property type="entry name" value="MaoC_dehydratas"/>
    <property type="match status" value="1"/>
</dbReference>
<feature type="domain" description="Ketoreductase" evidence="21">
    <location>
        <begin position="315"/>
        <end position="489"/>
    </location>
</feature>
<organism evidence="22 23">
    <name type="scientific">Capronia epimyces CBS 606.96</name>
    <dbReference type="NCBI Taxonomy" id="1182542"/>
    <lineage>
        <taxon>Eukaryota</taxon>
        <taxon>Fungi</taxon>
        <taxon>Dikarya</taxon>
        <taxon>Ascomycota</taxon>
        <taxon>Pezizomycotina</taxon>
        <taxon>Eurotiomycetes</taxon>
        <taxon>Chaetothyriomycetidae</taxon>
        <taxon>Chaetothyriales</taxon>
        <taxon>Herpotrichiellaceae</taxon>
        <taxon>Capronia</taxon>
    </lineage>
</organism>
<dbReference type="GO" id="GO:0005777">
    <property type="term" value="C:peroxisome"/>
    <property type="evidence" value="ECO:0007669"/>
    <property type="project" value="UniProtKB-SubCell"/>
</dbReference>
<evidence type="ECO:0000256" key="18">
    <source>
        <dbReference type="ARBA" id="ARBA00055743"/>
    </source>
</evidence>
<dbReference type="EC" id="1.1.1.n12" evidence="5"/>
<dbReference type="GO" id="GO:0016853">
    <property type="term" value="F:isomerase activity"/>
    <property type="evidence" value="ECO:0007669"/>
    <property type="project" value="UniProtKB-KW"/>
</dbReference>
<evidence type="ECO:0000256" key="19">
    <source>
        <dbReference type="ARBA" id="ARBA00073871"/>
    </source>
</evidence>
<dbReference type="CDD" id="cd03448">
    <property type="entry name" value="HDE_HSD"/>
    <property type="match status" value="1"/>
</dbReference>
<dbReference type="Gene3D" id="3.10.129.10">
    <property type="entry name" value="Hotdog Thioesterase"/>
    <property type="match status" value="2"/>
</dbReference>
<dbReference type="GO" id="GO:0006635">
    <property type="term" value="P:fatty acid beta-oxidation"/>
    <property type="evidence" value="ECO:0007669"/>
    <property type="project" value="UniProtKB-UniPathway"/>
</dbReference>
<reference evidence="22 23" key="1">
    <citation type="submission" date="2013-03" db="EMBL/GenBank/DDBJ databases">
        <title>The Genome Sequence of Capronia epimyces CBS 606.96.</title>
        <authorList>
            <consortium name="The Broad Institute Genomics Platform"/>
            <person name="Cuomo C."/>
            <person name="de Hoog S."/>
            <person name="Gorbushina A."/>
            <person name="Walker B."/>
            <person name="Young S.K."/>
            <person name="Zeng Q."/>
            <person name="Gargeya S."/>
            <person name="Fitzgerald M."/>
            <person name="Haas B."/>
            <person name="Abouelleil A."/>
            <person name="Allen A.W."/>
            <person name="Alvarado L."/>
            <person name="Arachchi H.M."/>
            <person name="Berlin A.M."/>
            <person name="Chapman S.B."/>
            <person name="Gainer-Dewar J."/>
            <person name="Goldberg J."/>
            <person name="Griggs A."/>
            <person name="Gujja S."/>
            <person name="Hansen M."/>
            <person name="Howarth C."/>
            <person name="Imamovic A."/>
            <person name="Ireland A."/>
            <person name="Larimer J."/>
            <person name="McCowan C."/>
            <person name="Murphy C."/>
            <person name="Pearson M."/>
            <person name="Poon T.W."/>
            <person name="Priest M."/>
            <person name="Roberts A."/>
            <person name="Saif S."/>
            <person name="Shea T."/>
            <person name="Sisk P."/>
            <person name="Sykes S."/>
            <person name="Wortman J."/>
            <person name="Nusbaum C."/>
            <person name="Birren B."/>
        </authorList>
    </citation>
    <scope>NUCLEOTIDE SEQUENCE [LARGE SCALE GENOMIC DNA]</scope>
    <source>
        <strain evidence="22 23">CBS 606.96</strain>
    </source>
</reference>
<keyword evidence="23" id="KW-1185">Reference proteome</keyword>
<dbReference type="Gene3D" id="3.40.50.720">
    <property type="entry name" value="NAD(P)-binding Rossmann-like Domain"/>
    <property type="match status" value="2"/>
</dbReference>
<evidence type="ECO:0000313" key="22">
    <source>
        <dbReference type="EMBL" id="EXJ80839.1"/>
    </source>
</evidence>
<comment type="function">
    <text evidence="18">Second trifunctional enzyme acting on the beta-oxidation pathway for fatty acids, possessing hydratase-dehydrogenase-epimerase activities. Converts trans-2-enoyl-CoA via D-3-hydroxyacyl-CoA to 3-ketoacyl-CoA.</text>
</comment>
<comment type="subcellular location">
    <subcellularLocation>
        <location evidence="1">Peroxisome</location>
    </subcellularLocation>
</comment>
<dbReference type="CDD" id="cd05353">
    <property type="entry name" value="hydroxyacyl-CoA-like_DH_SDR_c-like"/>
    <property type="match status" value="2"/>
</dbReference>
<dbReference type="EC" id="4.2.1.119" evidence="6"/>
<dbReference type="SUPFAM" id="SSF54637">
    <property type="entry name" value="Thioesterase/thiol ester dehydrase-isomerase"/>
    <property type="match status" value="2"/>
</dbReference>
<keyword evidence="11" id="KW-0443">Lipid metabolism</keyword>
<evidence type="ECO:0000256" key="6">
    <source>
        <dbReference type="ARBA" id="ARBA00013156"/>
    </source>
</evidence>
<evidence type="ECO:0000256" key="20">
    <source>
        <dbReference type="ARBA" id="ARBA00081853"/>
    </source>
</evidence>
<dbReference type="InterPro" id="IPR002539">
    <property type="entry name" value="MaoC-like_dom"/>
</dbReference>
<evidence type="ECO:0000256" key="7">
    <source>
        <dbReference type="ARBA" id="ARBA00022737"/>
    </source>
</evidence>
<dbReference type="GO" id="GO:0018812">
    <property type="term" value="F:3-hydroxyacyl-CoA dehydratase activity"/>
    <property type="evidence" value="ECO:0007669"/>
    <property type="project" value="UniProtKB-EC"/>
</dbReference>
<keyword evidence="8" id="KW-0276">Fatty acid metabolism</keyword>
<keyword evidence="15" id="KW-0511">Multifunctional enzyme</keyword>
<dbReference type="InterPro" id="IPR036291">
    <property type="entry name" value="NAD(P)-bd_dom_sf"/>
</dbReference>
<keyword evidence="9" id="KW-0521">NADP</keyword>
<keyword evidence="7" id="KW-0677">Repeat</keyword>
<dbReference type="HOGENOM" id="CLU_010194_18_0_1"/>
<dbReference type="InterPro" id="IPR020904">
    <property type="entry name" value="Sc_DH/Rdtase_CS"/>
</dbReference>
<keyword evidence="12" id="KW-0576">Peroxisome</keyword>
<dbReference type="FunFam" id="3.40.50.720:FF:000410">
    <property type="entry name" value="Peroxisomal multifunctional beta-oxidation protein"/>
    <property type="match status" value="1"/>
</dbReference>
<evidence type="ECO:0000256" key="5">
    <source>
        <dbReference type="ARBA" id="ARBA00012456"/>
    </source>
</evidence>
<comment type="catalytic activity">
    <reaction evidence="16">
        <text>a (3R)-3-hydroxyacyl-CoA = a (2E)-enoyl-CoA + H2O</text>
        <dbReference type="Rhea" id="RHEA:26526"/>
        <dbReference type="ChEBI" id="CHEBI:15377"/>
        <dbReference type="ChEBI" id="CHEBI:57319"/>
        <dbReference type="ChEBI" id="CHEBI:58856"/>
        <dbReference type="EC" id="4.2.1.119"/>
    </reaction>
</comment>
<evidence type="ECO:0000256" key="14">
    <source>
        <dbReference type="ARBA" id="ARBA00023239"/>
    </source>
</evidence>
<dbReference type="AlphaFoldDB" id="W9YEZ1"/>
<name>W9YEZ1_9EURO</name>
<evidence type="ECO:0000256" key="13">
    <source>
        <dbReference type="ARBA" id="ARBA00023235"/>
    </source>
</evidence>
<comment type="similarity">
    <text evidence="3">Belongs to the short-chain dehydrogenases/reductases (SDR) family.</text>
</comment>
<evidence type="ECO:0000259" key="21">
    <source>
        <dbReference type="SMART" id="SM00822"/>
    </source>
</evidence>
<dbReference type="UniPathway" id="UPA00659"/>
<dbReference type="OrthoDB" id="3592703at2759"/>
<comment type="caution">
    <text evidence="22">The sequence shown here is derived from an EMBL/GenBank/DDBJ whole genome shotgun (WGS) entry which is preliminary data.</text>
</comment>
<gene>
    <name evidence="22" type="ORF">A1O3_07124</name>
</gene>
<dbReference type="EMBL" id="AMGY01000006">
    <property type="protein sequence ID" value="EXJ80839.1"/>
    <property type="molecule type" value="Genomic_DNA"/>
</dbReference>
<dbReference type="InterPro" id="IPR002347">
    <property type="entry name" value="SDR_fam"/>
</dbReference>
<evidence type="ECO:0000256" key="17">
    <source>
        <dbReference type="ARBA" id="ARBA00052025"/>
    </source>
</evidence>
<dbReference type="GeneID" id="19171227"/>
<dbReference type="Pfam" id="PF22622">
    <property type="entry name" value="MFE-2_hydrat-2_N"/>
    <property type="match status" value="1"/>
</dbReference>
<dbReference type="InterPro" id="IPR057326">
    <property type="entry name" value="KR_dom"/>
</dbReference>
<evidence type="ECO:0000256" key="12">
    <source>
        <dbReference type="ARBA" id="ARBA00023140"/>
    </source>
</evidence>
<evidence type="ECO:0000256" key="9">
    <source>
        <dbReference type="ARBA" id="ARBA00022857"/>
    </source>
</evidence>
<dbReference type="PROSITE" id="PS00061">
    <property type="entry name" value="ADH_SHORT"/>
    <property type="match status" value="1"/>
</dbReference>
<dbReference type="eggNOG" id="KOG1206">
    <property type="taxonomic scope" value="Eukaryota"/>
</dbReference>
<dbReference type="PRINTS" id="PR00081">
    <property type="entry name" value="GDHRDH"/>
</dbReference>
<dbReference type="STRING" id="1182542.W9YEZ1"/>
<dbReference type="FunFam" id="3.10.129.10:FF:000013">
    <property type="entry name" value="Peroxisomal multifunctional enzyme type 2"/>
    <property type="match status" value="1"/>
</dbReference>
<dbReference type="FunFam" id="3.40.50.720:FF:000185">
    <property type="entry name" value="peroxisomal multifunctional enzyme type 2"/>
    <property type="match status" value="1"/>
</dbReference>
<evidence type="ECO:0000256" key="2">
    <source>
        <dbReference type="ARBA" id="ARBA00005005"/>
    </source>
</evidence>
<evidence type="ECO:0000256" key="15">
    <source>
        <dbReference type="ARBA" id="ARBA00023268"/>
    </source>
</evidence>
<dbReference type="PRINTS" id="PR00080">
    <property type="entry name" value="SDRFAMILY"/>
</dbReference>
<evidence type="ECO:0000256" key="4">
    <source>
        <dbReference type="ARBA" id="ARBA00011245"/>
    </source>
</evidence>
<evidence type="ECO:0000256" key="16">
    <source>
        <dbReference type="ARBA" id="ARBA00029334"/>
    </source>
</evidence>
<keyword evidence="10" id="KW-0560">Oxidoreductase</keyword>
<keyword evidence="14" id="KW-0456">Lyase</keyword>
<comment type="subunit">
    <text evidence="4">Monomer.</text>
</comment>
<evidence type="ECO:0000313" key="23">
    <source>
        <dbReference type="Proteomes" id="UP000019478"/>
    </source>
</evidence>
<evidence type="ECO:0000256" key="8">
    <source>
        <dbReference type="ARBA" id="ARBA00022832"/>
    </source>
</evidence>
<dbReference type="SUPFAM" id="SSF51735">
    <property type="entry name" value="NAD(P)-binding Rossmann-fold domains"/>
    <property type="match status" value="2"/>
</dbReference>
<dbReference type="PANTHER" id="PTHR45024:SF2">
    <property type="entry name" value="SCP2 DOMAIN-CONTAINING PROTEIN"/>
    <property type="match status" value="1"/>
</dbReference>
<dbReference type="InterPro" id="IPR054357">
    <property type="entry name" value="MFE-2_N"/>
</dbReference>
<sequence>MGQELRFDSQTVVVTGAGGGLGKAYALFFASRGANVVVNDLGGSFKGEGADTKAADVVVNEIKAAGGKAVANYDSVENGDKIIQTAIDNFGRIDVLINNAGILRDVSFKNIKDSDWDLVNAVHIKGAYKCARAAWTHFRKQKYGRVINTASAAGLFGSFGQTNYSAAKLAQVGFTETLAKEGAKYNIIANVIAPIAASRMTATVMPPDVLNNLKPEWVVPLVAVLVHPSNTHESGSIFEVGGGHIAKLRWERAKGLLLKADETYTPGAILKRWDEVNDFSEPEYPTGPADMVTKLEESLKIGRNDPGEEIRFDGKVVLVTGGGAGLGRAYSLAFAKLGASVVVNDLVNPDTVVQEIQKLGGKAVGNKASVEDGEAVVKTAIDTYGRIDILINNAGILRDKAFANMTDEQWDIILAVHLRGTYKVTKAAYPYMVKQKYGRIINTTSTSGIYGNFGQANYAAAKLGILGFSRALALEGRKNNIFVNTIAPNAGTALTRTILPEELVQAFKPEYVAPLVLLLSSDKTPDPPTGLLFEVGSGWQGRTRWQRSGGVGFPIDVPLTPEHVVEKWAKVVDFDDGRADHPESPQDGLKAIMANMQNKSTESSSSGDENDYLGAIEKAKKAKAKGTSFSYDDRDVILYNLSLNAHRTQLPLVYENDDNFQVLPTFGVIPYFNAESPFSFDEIVPNFSPMLLLHGEQYLEIRKYPIPTQAKTVSYPKLIEVVDKGSAAIVATGVTTKDANTGEDLFYNESTVFIRGAGGFGGPKKGSNRGNATAIYQPPKRAPDAVVEEATSPDQAALYRLNGDRNPLHIDPEFSKVGGFKEPILHGLCFFGFSGKHIVQTYGLFKSIKVRFAGTVLPGQTLVTELWKEGNKVIFQTKVKETGKLAIAGAGAELLEGPKPKL</sequence>
<dbReference type="GO" id="GO:0016491">
    <property type="term" value="F:oxidoreductase activity"/>
    <property type="evidence" value="ECO:0007669"/>
    <property type="project" value="UniProtKB-KW"/>
</dbReference>